<gene>
    <name evidence="1" type="ORF">GCM10007925_05810</name>
</gene>
<reference evidence="2" key="1">
    <citation type="journal article" date="2019" name="Int. J. Syst. Evol. Microbiol.">
        <title>The Global Catalogue of Microorganisms (GCM) 10K type strain sequencing project: providing services to taxonomists for standard genome sequencing and annotation.</title>
        <authorList>
            <consortium name="The Broad Institute Genomics Platform"/>
            <consortium name="The Broad Institute Genome Sequencing Center for Infectious Disease"/>
            <person name="Wu L."/>
            <person name="Ma J."/>
        </authorList>
    </citation>
    <scope>NUCLEOTIDE SEQUENCE [LARGE SCALE GENOMIC DNA]</scope>
    <source>
        <strain evidence="2">NBRC 102146</strain>
    </source>
</reference>
<accession>A0ABQ5Z287</accession>
<keyword evidence="2" id="KW-1185">Reference proteome</keyword>
<dbReference type="PROSITE" id="PS51257">
    <property type="entry name" value="PROKAR_LIPOPROTEIN"/>
    <property type="match status" value="1"/>
</dbReference>
<organism evidence="1 2">
    <name type="scientific">Sphingomonas astaxanthinifaciens DSM 22298</name>
    <dbReference type="NCBI Taxonomy" id="1123267"/>
    <lineage>
        <taxon>Bacteria</taxon>
        <taxon>Pseudomonadati</taxon>
        <taxon>Pseudomonadota</taxon>
        <taxon>Alphaproteobacteria</taxon>
        <taxon>Sphingomonadales</taxon>
        <taxon>Sphingomonadaceae</taxon>
        <taxon>Sphingomonas</taxon>
    </lineage>
</organism>
<evidence type="ECO:0000313" key="2">
    <source>
        <dbReference type="Proteomes" id="UP001156703"/>
    </source>
</evidence>
<proteinExistence type="predicted"/>
<sequence length="159" mass="16421">MKHVLLVTALLGLAACDADVSVKHDTTKEKVAIAGDGQGQVKFDLPFASGNIKLPAGMMSDANFDIDGVKMYPGATVTGFNLNAEDGKSLVEIGFDAPAEPAAVRGYFLDQFKAKGIEAAAAGEGINGTSKDGDKFAMRFAPNGGGTRGTVTIDGRPKN</sequence>
<evidence type="ECO:0008006" key="3">
    <source>
        <dbReference type="Google" id="ProtNLM"/>
    </source>
</evidence>
<dbReference type="EMBL" id="BSOO01000004">
    <property type="protein sequence ID" value="GLR46870.1"/>
    <property type="molecule type" value="Genomic_DNA"/>
</dbReference>
<dbReference type="RefSeq" id="WP_156957024.1">
    <property type="nucleotide sequence ID" value="NZ_BSOO01000004.1"/>
</dbReference>
<evidence type="ECO:0000313" key="1">
    <source>
        <dbReference type="EMBL" id="GLR46870.1"/>
    </source>
</evidence>
<dbReference type="Proteomes" id="UP001156703">
    <property type="component" value="Unassembled WGS sequence"/>
</dbReference>
<protein>
    <recommendedName>
        <fullName evidence="3">Lipoprotein</fullName>
    </recommendedName>
</protein>
<comment type="caution">
    <text evidence="1">The sequence shown here is derived from an EMBL/GenBank/DDBJ whole genome shotgun (WGS) entry which is preliminary data.</text>
</comment>
<name>A0ABQ5Z287_9SPHN</name>